<dbReference type="InterPro" id="IPR000182">
    <property type="entry name" value="GNAT_dom"/>
</dbReference>
<keyword evidence="1" id="KW-0175">Coiled coil</keyword>
<keyword evidence="5" id="KW-1185">Reference proteome</keyword>
<name>A0AA36J1L2_9DINO</name>
<dbReference type="Proteomes" id="UP001178507">
    <property type="component" value="Unassembled WGS sequence"/>
</dbReference>
<dbReference type="InterPro" id="IPR016181">
    <property type="entry name" value="Acyl_CoA_acyltransferase"/>
</dbReference>
<evidence type="ECO:0000313" key="4">
    <source>
        <dbReference type="EMBL" id="CAJ1396853.1"/>
    </source>
</evidence>
<reference evidence="4" key="1">
    <citation type="submission" date="2023-08" db="EMBL/GenBank/DDBJ databases">
        <authorList>
            <person name="Chen Y."/>
            <person name="Shah S."/>
            <person name="Dougan E. K."/>
            <person name="Thang M."/>
            <person name="Chan C."/>
        </authorList>
    </citation>
    <scope>NUCLEOTIDE SEQUENCE</scope>
</reference>
<dbReference type="CDD" id="cd04301">
    <property type="entry name" value="NAT_SF"/>
    <property type="match status" value="1"/>
</dbReference>
<feature type="compositionally biased region" description="Pro residues" evidence="2">
    <location>
        <begin position="460"/>
        <end position="471"/>
    </location>
</feature>
<dbReference type="AlphaFoldDB" id="A0AA36J1L2"/>
<sequence length="702" mass="76888">MTLTRHPEIAMASMATRRWLLACLSFCPFLLSPSWVGPLGTRRAQSSRSSALRAVALSRITTGDTLLQKQKLEEDEERLKSLADFDLGMPDVNDLPEITALMVECFDRIIAKKRWDSKIPFSEYVNPFIDQNEVKEIAQGVRMRLDVTLQFQSLRRPIKQDESVALVAREKQGGPLVAYVEICILPNDGRRPEDDDGKTTSGTTREPYLSNLCVSPAYRRSGIGRAMLRLAEDVIRFIWKDERIYLHIDNYDPARLLYESEGFVATGPMDSEQVTHMIKGLPPLEEEDEDDEDAEDEEELPAEAEAEAGEPLALPAGESEKPATTYTTSTPVPYAYTSPYTSPVTVTAPYPGTAPYSAPVTVTAMTSAAPAVEVSTMAAPSVSVPATSGQLASYAPSQPQVYRVTSGGVVPHTVSPQSSVTYTTSTPYAAAPEQYGYSMPAMPGSYSAAPCTATPAKSYMPPPSSYSPPLVPQGTTGAVPYAAAPPSPGPGPAPAPSGPPVQPQRLTEGIPDPQAIEQQKSAYARSLDAQLEQGIKMIEQQNDVKKQALRQEAEMKKEQYFLQVEQQLRAQEMSVDQQANYQLMGLQQAAFERRAILDQQAASATLEYEQKRVQDDFAKTQYEHKKRAAQKQAEMQKELARQKEEFARQQRAMQEAYAQQAAGLAADRQAVGQYGAPSAYRQDAYQAAPAGYGAGYGAMPQR</sequence>
<organism evidence="4 5">
    <name type="scientific">Effrenium voratum</name>
    <dbReference type="NCBI Taxonomy" id="2562239"/>
    <lineage>
        <taxon>Eukaryota</taxon>
        <taxon>Sar</taxon>
        <taxon>Alveolata</taxon>
        <taxon>Dinophyceae</taxon>
        <taxon>Suessiales</taxon>
        <taxon>Symbiodiniaceae</taxon>
        <taxon>Effrenium</taxon>
    </lineage>
</organism>
<dbReference type="GO" id="GO:0016747">
    <property type="term" value="F:acyltransferase activity, transferring groups other than amino-acyl groups"/>
    <property type="evidence" value="ECO:0007669"/>
    <property type="project" value="InterPro"/>
</dbReference>
<evidence type="ECO:0000256" key="1">
    <source>
        <dbReference type="SAM" id="Coils"/>
    </source>
</evidence>
<protein>
    <recommendedName>
        <fullName evidence="3">N-acetyltransferase domain-containing protein</fullName>
    </recommendedName>
</protein>
<feature type="compositionally biased region" description="Pro residues" evidence="2">
    <location>
        <begin position="483"/>
        <end position="502"/>
    </location>
</feature>
<dbReference type="PROSITE" id="PS51186">
    <property type="entry name" value="GNAT"/>
    <property type="match status" value="1"/>
</dbReference>
<feature type="coiled-coil region" evidence="1">
    <location>
        <begin position="619"/>
        <end position="659"/>
    </location>
</feature>
<gene>
    <name evidence="4" type="ORF">EVOR1521_LOCUS20990</name>
</gene>
<proteinExistence type="predicted"/>
<feature type="compositionally biased region" description="Acidic residues" evidence="2">
    <location>
        <begin position="284"/>
        <end position="308"/>
    </location>
</feature>
<dbReference type="Gene3D" id="3.40.630.30">
    <property type="match status" value="1"/>
</dbReference>
<comment type="caution">
    <text evidence="4">The sequence shown here is derived from an EMBL/GenBank/DDBJ whole genome shotgun (WGS) entry which is preliminary data.</text>
</comment>
<feature type="region of interest" description="Disordered" evidence="2">
    <location>
        <begin position="458"/>
        <end position="511"/>
    </location>
</feature>
<dbReference type="SUPFAM" id="SSF55729">
    <property type="entry name" value="Acyl-CoA N-acyltransferases (Nat)"/>
    <property type="match status" value="1"/>
</dbReference>
<evidence type="ECO:0000259" key="3">
    <source>
        <dbReference type="PROSITE" id="PS51186"/>
    </source>
</evidence>
<dbReference type="EMBL" id="CAUJNA010003245">
    <property type="protein sequence ID" value="CAJ1396853.1"/>
    <property type="molecule type" value="Genomic_DNA"/>
</dbReference>
<dbReference type="Pfam" id="PF00583">
    <property type="entry name" value="Acetyltransf_1"/>
    <property type="match status" value="1"/>
</dbReference>
<feature type="region of interest" description="Disordered" evidence="2">
    <location>
        <begin position="282"/>
        <end position="331"/>
    </location>
</feature>
<accession>A0AA36J1L2</accession>
<feature type="domain" description="N-acetyltransferase" evidence="3">
    <location>
        <begin position="127"/>
        <end position="282"/>
    </location>
</feature>
<evidence type="ECO:0000256" key="2">
    <source>
        <dbReference type="SAM" id="MobiDB-lite"/>
    </source>
</evidence>
<feature type="compositionally biased region" description="Polar residues" evidence="2">
    <location>
        <begin position="322"/>
        <end position="331"/>
    </location>
</feature>
<evidence type="ECO:0000313" key="5">
    <source>
        <dbReference type="Proteomes" id="UP001178507"/>
    </source>
</evidence>